<dbReference type="RefSeq" id="WP_013163425.1">
    <property type="nucleotide sequence ID" value="NC_014216.1"/>
</dbReference>
<feature type="region of interest" description="Disordered" evidence="6">
    <location>
        <begin position="364"/>
        <end position="429"/>
    </location>
</feature>
<dbReference type="HOGENOM" id="CLU_017295_1_1_7"/>
<proteinExistence type="inferred from homology"/>
<evidence type="ECO:0000256" key="5">
    <source>
        <dbReference type="RuleBase" id="RU004404"/>
    </source>
</evidence>
<organism evidence="8 9">
    <name type="scientific">Desulfurivibrio alkaliphilus (strain DSM 19089 / UNIQEM U267 / AHT2)</name>
    <dbReference type="NCBI Taxonomy" id="589865"/>
    <lineage>
        <taxon>Bacteria</taxon>
        <taxon>Pseudomonadati</taxon>
        <taxon>Thermodesulfobacteriota</taxon>
        <taxon>Desulfobulbia</taxon>
        <taxon>Desulfobulbales</taxon>
        <taxon>Desulfobulbaceae</taxon>
        <taxon>Desulfurivibrio</taxon>
    </lineage>
</organism>
<dbReference type="EMBL" id="CP001940">
    <property type="protein sequence ID" value="ADH85896.1"/>
    <property type="molecule type" value="Genomic_DNA"/>
</dbReference>
<dbReference type="CDD" id="cd06782">
    <property type="entry name" value="cpPDZ_CPP-like"/>
    <property type="match status" value="1"/>
</dbReference>
<feature type="compositionally biased region" description="Basic and acidic residues" evidence="6">
    <location>
        <begin position="380"/>
        <end position="429"/>
    </location>
</feature>
<dbReference type="EC" id="3.4.21.102" evidence="8"/>
<dbReference type="NCBIfam" id="TIGR00225">
    <property type="entry name" value="prc"/>
    <property type="match status" value="1"/>
</dbReference>
<dbReference type="Pfam" id="PF17820">
    <property type="entry name" value="PDZ_6"/>
    <property type="match status" value="1"/>
</dbReference>
<dbReference type="KEGG" id="dak:DaAHT2_1199"/>
<dbReference type="AlphaFoldDB" id="D6Z2X1"/>
<gene>
    <name evidence="8" type="ordered locus">DaAHT2_1199</name>
</gene>
<keyword evidence="2 5" id="KW-0645">Protease</keyword>
<dbReference type="SUPFAM" id="SSF50156">
    <property type="entry name" value="PDZ domain-like"/>
    <property type="match status" value="1"/>
</dbReference>
<dbReference type="GO" id="GO:0007165">
    <property type="term" value="P:signal transduction"/>
    <property type="evidence" value="ECO:0007669"/>
    <property type="project" value="TreeGrafter"/>
</dbReference>
<dbReference type="InterPro" id="IPR004447">
    <property type="entry name" value="Peptidase_S41A"/>
</dbReference>
<dbReference type="SMART" id="SM00228">
    <property type="entry name" value="PDZ"/>
    <property type="match status" value="1"/>
</dbReference>
<comment type="similarity">
    <text evidence="1 5">Belongs to the peptidase S41A family.</text>
</comment>
<dbReference type="InterPro" id="IPR036034">
    <property type="entry name" value="PDZ_sf"/>
</dbReference>
<evidence type="ECO:0000256" key="2">
    <source>
        <dbReference type="ARBA" id="ARBA00022670"/>
    </source>
</evidence>
<feature type="domain" description="PDZ" evidence="7">
    <location>
        <begin position="91"/>
        <end position="159"/>
    </location>
</feature>
<evidence type="ECO:0000313" key="9">
    <source>
        <dbReference type="Proteomes" id="UP000001508"/>
    </source>
</evidence>
<dbReference type="InterPro" id="IPR029045">
    <property type="entry name" value="ClpP/crotonase-like_dom_sf"/>
</dbReference>
<dbReference type="eggNOG" id="COG0793">
    <property type="taxonomic scope" value="Bacteria"/>
</dbReference>
<reference evidence="9" key="1">
    <citation type="submission" date="2010-02" db="EMBL/GenBank/DDBJ databases">
        <title>Complete sequence of Desulfurivibrio alkaliphilus AHT2.</title>
        <authorList>
            <consortium name="US DOE Joint Genome Institute"/>
            <person name="Pitluck S."/>
            <person name="Chertkov O."/>
            <person name="Detter J.C."/>
            <person name="Han C."/>
            <person name="Tapia R."/>
            <person name="Larimer F."/>
            <person name="Land M."/>
            <person name="Hauser L."/>
            <person name="Kyrpides N."/>
            <person name="Mikhailova N."/>
            <person name="Sorokin D.Y."/>
            <person name="Muyzer G."/>
            <person name="Woyke T."/>
        </authorList>
    </citation>
    <scope>NUCLEOTIDE SEQUENCE [LARGE SCALE GENOMIC DNA]</scope>
    <source>
        <strain evidence="9">DSM 19089 / UNIQEM U267 / AHT2</strain>
    </source>
</reference>
<dbReference type="Gene3D" id="3.90.226.10">
    <property type="entry name" value="2-enoyl-CoA Hydratase, Chain A, domain 1"/>
    <property type="match status" value="1"/>
</dbReference>
<dbReference type="GO" id="GO:0006508">
    <property type="term" value="P:proteolysis"/>
    <property type="evidence" value="ECO:0007669"/>
    <property type="project" value="UniProtKB-KW"/>
</dbReference>
<keyword evidence="4 5" id="KW-0720">Serine protease</keyword>
<keyword evidence="3 5" id="KW-0378">Hydrolase</keyword>
<dbReference type="Proteomes" id="UP000001508">
    <property type="component" value="Chromosome"/>
</dbReference>
<keyword evidence="9" id="KW-1185">Reference proteome</keyword>
<dbReference type="PROSITE" id="PS50106">
    <property type="entry name" value="PDZ"/>
    <property type="match status" value="1"/>
</dbReference>
<evidence type="ECO:0000259" key="7">
    <source>
        <dbReference type="PROSITE" id="PS50106"/>
    </source>
</evidence>
<protein>
    <submittedName>
        <fullName evidence="8">Carboxyl-terminal protease</fullName>
        <ecNumber evidence="8">3.4.21.102</ecNumber>
    </submittedName>
</protein>
<dbReference type="SMART" id="SM00245">
    <property type="entry name" value="TSPc"/>
    <property type="match status" value="1"/>
</dbReference>
<evidence type="ECO:0000256" key="6">
    <source>
        <dbReference type="SAM" id="MobiDB-lite"/>
    </source>
</evidence>
<dbReference type="InterPro" id="IPR041489">
    <property type="entry name" value="PDZ_6"/>
</dbReference>
<dbReference type="GO" id="GO:0004252">
    <property type="term" value="F:serine-type endopeptidase activity"/>
    <property type="evidence" value="ECO:0007669"/>
    <property type="project" value="UniProtKB-EC"/>
</dbReference>
<dbReference type="OrthoDB" id="9812068at2"/>
<evidence type="ECO:0000256" key="3">
    <source>
        <dbReference type="ARBA" id="ARBA00022801"/>
    </source>
</evidence>
<dbReference type="InParanoid" id="D6Z2X1"/>
<dbReference type="Pfam" id="PF22694">
    <property type="entry name" value="CtpB_N-like"/>
    <property type="match status" value="1"/>
</dbReference>
<dbReference type="SUPFAM" id="SSF52096">
    <property type="entry name" value="ClpP/crotonase"/>
    <property type="match status" value="1"/>
</dbReference>
<dbReference type="GO" id="GO:0030288">
    <property type="term" value="C:outer membrane-bounded periplasmic space"/>
    <property type="evidence" value="ECO:0007669"/>
    <property type="project" value="TreeGrafter"/>
</dbReference>
<accession>D6Z2X1</accession>
<dbReference type="Gene3D" id="2.30.42.10">
    <property type="match status" value="1"/>
</dbReference>
<dbReference type="PANTHER" id="PTHR32060:SF30">
    <property type="entry name" value="CARBOXY-TERMINAL PROCESSING PROTEASE CTPA"/>
    <property type="match status" value="1"/>
</dbReference>
<dbReference type="InterPro" id="IPR005151">
    <property type="entry name" value="Tail-specific_protease"/>
</dbReference>
<dbReference type="Pfam" id="PF03572">
    <property type="entry name" value="Peptidase_S41"/>
    <property type="match status" value="1"/>
</dbReference>
<dbReference type="FunFam" id="2.30.42.10:FF:000063">
    <property type="entry name" value="Peptidase, S41 family"/>
    <property type="match status" value="1"/>
</dbReference>
<evidence type="ECO:0000256" key="4">
    <source>
        <dbReference type="ARBA" id="ARBA00022825"/>
    </source>
</evidence>
<sequence length="452" mass="50147">MKITRKLLTRLALPGLGAVFFLLLAFYHLPDGQAAKSQDTYRHLETFTNVLHIIQQSYVDEVDPEEAIEGAIRGMLQSLDPHSSYLRADDFKDLQMETKGAFTGIGIEISMRDGMLTVVAPIEGTPADKAGLRAADRIVGIDGETTKGISLMEAVRKLRGPEGTEVTVTIHRDGWSEFRDITIVRGVIPIYSVKSELLEPGYAHIRISNFQAKTTKDFREALNNFQKQEELKGVILDLRNNPGGLLDQAVQLADVFLDEGVIVSTKGRIREQNMVFEARKTSGRDRYRFPLVVLVNEGSASASEIVAGALQDHQRAVILGTPTFGKGSVQTIIPLNDGAGLRLTTARYYTPSGISIQAKGITPDIEVHNEPPNNATTAAAEKDQPPPHMTFRERDLLHHLDSDRRQPKTPEAEEKKDDKDKELREKLARDRQLQTALTLLKGLQVFNQRGTP</sequence>
<dbReference type="InterPro" id="IPR055210">
    <property type="entry name" value="CtpA/B_N"/>
</dbReference>
<dbReference type="STRING" id="589865.DaAHT2_1199"/>
<dbReference type="InterPro" id="IPR001478">
    <property type="entry name" value="PDZ"/>
</dbReference>
<dbReference type="Gene3D" id="3.30.750.44">
    <property type="match status" value="1"/>
</dbReference>
<feature type="compositionally biased region" description="Low complexity" evidence="6">
    <location>
        <begin position="370"/>
        <end position="379"/>
    </location>
</feature>
<evidence type="ECO:0000313" key="8">
    <source>
        <dbReference type="EMBL" id="ADH85896.1"/>
    </source>
</evidence>
<dbReference type="FunFam" id="3.90.226.10:FF:000029">
    <property type="entry name" value="Peptidase, S41 family"/>
    <property type="match status" value="1"/>
</dbReference>
<dbReference type="PANTHER" id="PTHR32060">
    <property type="entry name" value="TAIL-SPECIFIC PROTEASE"/>
    <property type="match status" value="1"/>
</dbReference>
<name>D6Z2X1_DESAT</name>
<dbReference type="CDD" id="cd07560">
    <property type="entry name" value="Peptidase_S41_CPP"/>
    <property type="match status" value="1"/>
</dbReference>
<evidence type="ECO:0000256" key="1">
    <source>
        <dbReference type="ARBA" id="ARBA00009179"/>
    </source>
</evidence>